<reference evidence="2" key="1">
    <citation type="journal article" date="2021" name="PeerJ">
        <title>Extensive microbial diversity within the chicken gut microbiome revealed by metagenomics and culture.</title>
        <authorList>
            <person name="Gilroy R."/>
            <person name="Ravi A."/>
            <person name="Getino M."/>
            <person name="Pursley I."/>
            <person name="Horton D.L."/>
            <person name="Alikhan N.F."/>
            <person name="Baker D."/>
            <person name="Gharbi K."/>
            <person name="Hall N."/>
            <person name="Watson M."/>
            <person name="Adriaenssens E.M."/>
            <person name="Foster-Nyarko E."/>
            <person name="Jarju S."/>
            <person name="Secka A."/>
            <person name="Antonio M."/>
            <person name="Oren A."/>
            <person name="Chaudhuri R.R."/>
            <person name="La Ragione R."/>
            <person name="Hildebrand F."/>
            <person name="Pallen M.J."/>
        </authorList>
    </citation>
    <scope>NUCLEOTIDE SEQUENCE</scope>
    <source>
        <strain evidence="2">2239</strain>
    </source>
</reference>
<proteinExistence type="predicted"/>
<dbReference type="SUPFAM" id="SSF52540">
    <property type="entry name" value="P-loop containing nucleoside triphosphate hydrolases"/>
    <property type="match status" value="1"/>
</dbReference>
<keyword evidence="2" id="KW-0547">Nucleotide-binding</keyword>
<accession>A0A9D1V2N1</accession>
<evidence type="ECO:0000313" key="3">
    <source>
        <dbReference type="Proteomes" id="UP000824193"/>
    </source>
</evidence>
<dbReference type="AlphaFoldDB" id="A0A9D1V2N1"/>
<dbReference type="Proteomes" id="UP000824193">
    <property type="component" value="Unassembled WGS sequence"/>
</dbReference>
<feature type="region of interest" description="Disordered" evidence="1">
    <location>
        <begin position="353"/>
        <end position="392"/>
    </location>
</feature>
<keyword evidence="2" id="KW-0347">Helicase</keyword>
<feature type="region of interest" description="Disordered" evidence="1">
    <location>
        <begin position="301"/>
        <end position="341"/>
    </location>
</feature>
<evidence type="ECO:0000313" key="2">
    <source>
        <dbReference type="EMBL" id="HIX05001.1"/>
    </source>
</evidence>
<keyword evidence="2" id="KW-0067">ATP-binding</keyword>
<dbReference type="InterPro" id="IPR027417">
    <property type="entry name" value="P-loop_NTPase"/>
</dbReference>
<comment type="caution">
    <text evidence="2">The sequence shown here is derived from an EMBL/GenBank/DDBJ whole genome shotgun (WGS) entry which is preliminary data.</text>
</comment>
<sequence length="392" mass="43155">MRWLVPDLLSGGLSMLSGGSKIGKSWLCLWLCLQLAKGGELWGRPLRAQAVLYLCLEDTYSRIQNRLFRLSEEEMPDNLYFQTACEGLGHGLEEQIEQFLAVRPDTGLVVIDTLQKVRTGDANGNVYACDYRDMSALKSLADQHNIGILLAHHQRKDRTDDPFDDISGSVALMGGADTSWVLRRRRMSLNAQLHVTGRDMESRALDLRWEDCRWELEQEETSEELARKAVPACVWTVADFVKRQKCWQGTATELLAAAGIADVQPNQLTRKLVEFYPTDLAPLGIRCESRRTASARQLRLWYDGDDADDDKTGTPPDGGGIPETPSAPSSSSREALRGNKHGLCVAAGQPFAAAAAASTGSTPTPRRASVAGQPPEGRLLDQRPNPRAEVAL</sequence>
<evidence type="ECO:0000256" key="1">
    <source>
        <dbReference type="SAM" id="MobiDB-lite"/>
    </source>
</evidence>
<dbReference type="Pfam" id="PF13481">
    <property type="entry name" value="AAA_25"/>
    <property type="match status" value="1"/>
</dbReference>
<dbReference type="EMBL" id="DXFW01000008">
    <property type="protein sequence ID" value="HIX05001.1"/>
    <property type="molecule type" value="Genomic_DNA"/>
</dbReference>
<keyword evidence="2" id="KW-0378">Hydrolase</keyword>
<dbReference type="Gene3D" id="3.40.50.300">
    <property type="entry name" value="P-loop containing nucleotide triphosphate hydrolases"/>
    <property type="match status" value="1"/>
</dbReference>
<name>A0A9D1V2N1_9FIRM</name>
<gene>
    <name evidence="2" type="ORF">H9865_02650</name>
</gene>
<organism evidence="2 3">
    <name type="scientific">Candidatus Allofournierella pullicola</name>
    <dbReference type="NCBI Taxonomy" id="2838596"/>
    <lineage>
        <taxon>Bacteria</taxon>
        <taxon>Bacillati</taxon>
        <taxon>Bacillota</taxon>
        <taxon>Clostridia</taxon>
        <taxon>Eubacteriales</taxon>
        <taxon>Oscillospiraceae</taxon>
        <taxon>Allofournierella</taxon>
    </lineage>
</organism>
<protein>
    <submittedName>
        <fullName evidence="2">Helicase RepA family protein</fullName>
    </submittedName>
</protein>
<reference evidence="2" key="2">
    <citation type="submission" date="2021-04" db="EMBL/GenBank/DDBJ databases">
        <authorList>
            <person name="Gilroy R."/>
        </authorList>
    </citation>
    <scope>NUCLEOTIDE SEQUENCE</scope>
    <source>
        <strain evidence="2">2239</strain>
    </source>
</reference>
<dbReference type="GO" id="GO:0004386">
    <property type="term" value="F:helicase activity"/>
    <property type="evidence" value="ECO:0007669"/>
    <property type="project" value="UniProtKB-KW"/>
</dbReference>
<feature type="compositionally biased region" description="Low complexity" evidence="1">
    <location>
        <begin position="353"/>
        <end position="365"/>
    </location>
</feature>